<dbReference type="RefSeq" id="WP_284303676.1">
    <property type="nucleotide sequence ID" value="NZ_BSUO01000001.1"/>
</dbReference>
<evidence type="ECO:0000313" key="9">
    <source>
        <dbReference type="EMBL" id="GMA39870.1"/>
    </source>
</evidence>
<dbReference type="Gene3D" id="3.40.1010.10">
    <property type="entry name" value="Cobalt-precorrin-4 Transmethylase, Domain 1"/>
    <property type="match status" value="1"/>
</dbReference>
<proteinExistence type="inferred from homology"/>
<accession>A0ABQ6IRB3</accession>
<name>A0ABQ6IRB3_9MICO</name>
<dbReference type="EMBL" id="BSUO01000001">
    <property type="protein sequence ID" value="GMA39870.1"/>
    <property type="molecule type" value="Genomic_DNA"/>
</dbReference>
<evidence type="ECO:0000259" key="8">
    <source>
        <dbReference type="Pfam" id="PF00590"/>
    </source>
</evidence>
<evidence type="ECO:0000256" key="2">
    <source>
        <dbReference type="ARBA" id="ARBA00005879"/>
    </source>
</evidence>
<protein>
    <submittedName>
        <fullName evidence="9">Precorrin-2 C(20)-methyltransferase</fullName>
    </submittedName>
</protein>
<keyword evidence="3" id="KW-0169">Cobalamin biosynthesis</keyword>
<organism evidence="9 10">
    <name type="scientific">Mobilicoccus caccae</name>
    <dbReference type="NCBI Taxonomy" id="1859295"/>
    <lineage>
        <taxon>Bacteria</taxon>
        <taxon>Bacillati</taxon>
        <taxon>Actinomycetota</taxon>
        <taxon>Actinomycetes</taxon>
        <taxon>Micrococcales</taxon>
        <taxon>Dermatophilaceae</taxon>
        <taxon>Mobilicoccus</taxon>
    </lineage>
</organism>
<keyword evidence="5" id="KW-0808">Transferase</keyword>
<evidence type="ECO:0000256" key="4">
    <source>
        <dbReference type="ARBA" id="ARBA00022603"/>
    </source>
</evidence>
<dbReference type="InterPro" id="IPR035996">
    <property type="entry name" value="4pyrrol_Methylase_sf"/>
</dbReference>
<dbReference type="CDD" id="cd11645">
    <property type="entry name" value="Precorrin_2_C20_MT"/>
    <property type="match status" value="1"/>
</dbReference>
<comment type="pathway">
    <text evidence="1">Cofactor biosynthesis; adenosylcobalamin biosynthesis.</text>
</comment>
<comment type="similarity">
    <text evidence="2 7">Belongs to the precorrin methyltransferase family.</text>
</comment>
<dbReference type="Proteomes" id="UP001157126">
    <property type="component" value="Unassembled WGS sequence"/>
</dbReference>
<dbReference type="InterPro" id="IPR012382">
    <property type="entry name" value="CobI/CbiL"/>
</dbReference>
<dbReference type="InterPro" id="IPR014776">
    <property type="entry name" value="4pyrrole_Mease_sub2"/>
</dbReference>
<dbReference type="InterPro" id="IPR006364">
    <property type="entry name" value="CobI/CbiL/CobIJ_dom"/>
</dbReference>
<dbReference type="Gene3D" id="3.30.950.10">
    <property type="entry name" value="Methyltransferase, Cobalt-precorrin-4 Transmethylase, Domain 2"/>
    <property type="match status" value="1"/>
</dbReference>
<comment type="caution">
    <text evidence="9">The sequence shown here is derived from an EMBL/GenBank/DDBJ whole genome shotgun (WGS) entry which is preliminary data.</text>
</comment>
<dbReference type="SUPFAM" id="SSF53790">
    <property type="entry name" value="Tetrapyrrole methylase"/>
    <property type="match status" value="1"/>
</dbReference>
<evidence type="ECO:0000313" key="10">
    <source>
        <dbReference type="Proteomes" id="UP001157126"/>
    </source>
</evidence>
<keyword evidence="10" id="KW-1185">Reference proteome</keyword>
<dbReference type="PANTHER" id="PTHR43467:SF2">
    <property type="entry name" value="COBALT-PRECORRIN-2 C(20)-METHYLTRANSFERASE"/>
    <property type="match status" value="1"/>
</dbReference>
<dbReference type="PIRSF" id="PIRSF036427">
    <property type="entry name" value="Precrrn-2_mtase"/>
    <property type="match status" value="1"/>
</dbReference>
<evidence type="ECO:0000256" key="1">
    <source>
        <dbReference type="ARBA" id="ARBA00004953"/>
    </source>
</evidence>
<keyword evidence="6" id="KW-0949">S-adenosyl-L-methionine</keyword>
<gene>
    <name evidence="9" type="ORF">GCM10025883_19150</name>
</gene>
<evidence type="ECO:0000256" key="7">
    <source>
        <dbReference type="PIRNR" id="PIRNR036427"/>
    </source>
</evidence>
<evidence type="ECO:0000256" key="3">
    <source>
        <dbReference type="ARBA" id="ARBA00022573"/>
    </source>
</evidence>
<reference evidence="10" key="1">
    <citation type="journal article" date="2019" name="Int. J. Syst. Evol. Microbiol.">
        <title>The Global Catalogue of Microorganisms (GCM) 10K type strain sequencing project: providing services to taxonomists for standard genome sequencing and annotation.</title>
        <authorList>
            <consortium name="The Broad Institute Genomics Platform"/>
            <consortium name="The Broad Institute Genome Sequencing Center for Infectious Disease"/>
            <person name="Wu L."/>
            <person name="Ma J."/>
        </authorList>
    </citation>
    <scope>NUCLEOTIDE SEQUENCE [LARGE SCALE GENOMIC DNA]</scope>
    <source>
        <strain evidence="10">NBRC 113072</strain>
    </source>
</reference>
<dbReference type="InterPro" id="IPR000878">
    <property type="entry name" value="4pyrrol_Mease"/>
</dbReference>
<dbReference type="InterPro" id="IPR014777">
    <property type="entry name" value="4pyrrole_Mease_sub1"/>
</dbReference>
<sequence length="242" mass="24959">MEERRLIGVGVGPGDPELLTCKAVRVLREADVVLVPAPVPADAGPGRAELAVRAHLTGDATIRRVEVEGGEAGSAPGDREADWERAAQVSREAFAQGARTVAYATLGDPSVYSMFAHLARSVAESTDVSVEIVPGITAMQALAAASRTPLVEGTESLTLVPATAGLATFTDALEHSDTVVAYKGGRFLSAMHGELTRRGRLAGAVLGKHVGHDDETITPLASLAPGGRGDDLTTVIVPAARA</sequence>
<feature type="domain" description="Tetrapyrrole methylase" evidence="8">
    <location>
        <begin position="5"/>
        <end position="219"/>
    </location>
</feature>
<dbReference type="NCBIfam" id="TIGR01467">
    <property type="entry name" value="cobI_cbiL"/>
    <property type="match status" value="1"/>
</dbReference>
<keyword evidence="4" id="KW-0489">Methyltransferase</keyword>
<evidence type="ECO:0000256" key="5">
    <source>
        <dbReference type="ARBA" id="ARBA00022679"/>
    </source>
</evidence>
<evidence type="ECO:0000256" key="6">
    <source>
        <dbReference type="ARBA" id="ARBA00022691"/>
    </source>
</evidence>
<dbReference type="PANTHER" id="PTHR43467">
    <property type="entry name" value="COBALT-PRECORRIN-2 C(20)-METHYLTRANSFERASE"/>
    <property type="match status" value="1"/>
</dbReference>
<dbReference type="Pfam" id="PF00590">
    <property type="entry name" value="TP_methylase"/>
    <property type="match status" value="1"/>
</dbReference>